<dbReference type="PIRSF" id="PIRSF017082">
    <property type="entry name" value="YflP"/>
    <property type="match status" value="1"/>
</dbReference>
<dbReference type="InterPro" id="IPR042100">
    <property type="entry name" value="Bug_dom1"/>
</dbReference>
<sequence>MSVTRRHLMRGVTTVPLLARGATAQPQAVTMVVPYAPGGGTDIVGRSFAQLFSRELDRTVVVENRSGAAGHIGTTSVARARPDGNTLLYAVSTHIVVNPHLQRGAGTELVAAMVPVVQATSYQYVLAADPDLGVSSVAELVALAKSRAAGSMAYSSAGVGSNNHLAAVVFCDAAGIQMEHVPYRGSLPALLDVVAHRVALIFSSPAPAIPLVREGKLRALAVTGDHRMDALPEVPTLSEAGLTGVTITGWHGVFAPGGTPAELMGQYGAAARRAVATEEFRRRIALEGMEPAPDRPIGAFAASVREETAYWGRKLAEMRIRME</sequence>
<evidence type="ECO:0000313" key="2">
    <source>
        <dbReference type="EMBL" id="MCR0984899.1"/>
    </source>
</evidence>
<accession>A0ABT1X9W2</accession>
<organism evidence="2 3">
    <name type="scientific">Roseomonas populi</name>
    <dbReference type="NCBI Taxonomy" id="3121582"/>
    <lineage>
        <taxon>Bacteria</taxon>
        <taxon>Pseudomonadati</taxon>
        <taxon>Pseudomonadota</taxon>
        <taxon>Alphaproteobacteria</taxon>
        <taxon>Acetobacterales</taxon>
        <taxon>Roseomonadaceae</taxon>
        <taxon>Roseomonas</taxon>
    </lineage>
</organism>
<keyword evidence="3" id="KW-1185">Reference proteome</keyword>
<dbReference type="SUPFAM" id="SSF53850">
    <property type="entry name" value="Periplasmic binding protein-like II"/>
    <property type="match status" value="1"/>
</dbReference>
<dbReference type="Proteomes" id="UP001524642">
    <property type="component" value="Unassembled WGS sequence"/>
</dbReference>
<proteinExistence type="inferred from homology"/>
<dbReference type="InterPro" id="IPR005064">
    <property type="entry name" value="BUG"/>
</dbReference>
<comment type="similarity">
    <text evidence="1">Belongs to the UPF0065 (bug) family.</text>
</comment>
<name>A0ABT1X9W2_9PROT</name>
<dbReference type="PANTHER" id="PTHR42928:SF5">
    <property type="entry name" value="BLR1237 PROTEIN"/>
    <property type="match status" value="1"/>
</dbReference>
<dbReference type="PANTHER" id="PTHR42928">
    <property type="entry name" value="TRICARBOXYLATE-BINDING PROTEIN"/>
    <property type="match status" value="1"/>
</dbReference>
<protein>
    <submittedName>
        <fullName evidence="2">Tripartite tricarboxylate transporter substrate-binding protein</fullName>
    </submittedName>
</protein>
<dbReference type="EMBL" id="JANJOU010000026">
    <property type="protein sequence ID" value="MCR0984899.1"/>
    <property type="molecule type" value="Genomic_DNA"/>
</dbReference>
<evidence type="ECO:0000313" key="3">
    <source>
        <dbReference type="Proteomes" id="UP001524642"/>
    </source>
</evidence>
<evidence type="ECO:0000256" key="1">
    <source>
        <dbReference type="ARBA" id="ARBA00006987"/>
    </source>
</evidence>
<dbReference type="RefSeq" id="WP_257718551.1">
    <property type="nucleotide sequence ID" value="NZ_JANJOU010000026.1"/>
</dbReference>
<comment type="caution">
    <text evidence="2">The sequence shown here is derived from an EMBL/GenBank/DDBJ whole genome shotgun (WGS) entry which is preliminary data.</text>
</comment>
<reference evidence="2 3" key="1">
    <citation type="submission" date="2022-06" db="EMBL/GenBank/DDBJ databases">
        <title>Roseomonas CN29.</title>
        <authorList>
            <person name="Cheng Y."/>
            <person name="He X."/>
        </authorList>
    </citation>
    <scope>NUCLEOTIDE SEQUENCE [LARGE SCALE GENOMIC DNA]</scope>
    <source>
        <strain evidence="2 3">CN29</strain>
    </source>
</reference>
<dbReference type="Gene3D" id="3.40.190.10">
    <property type="entry name" value="Periplasmic binding protein-like II"/>
    <property type="match status" value="1"/>
</dbReference>
<dbReference type="Pfam" id="PF03401">
    <property type="entry name" value="TctC"/>
    <property type="match status" value="1"/>
</dbReference>
<dbReference type="Gene3D" id="3.40.190.150">
    <property type="entry name" value="Bordetella uptake gene, domain 1"/>
    <property type="match status" value="1"/>
</dbReference>
<gene>
    <name evidence="2" type="ORF">NRP21_22840</name>
</gene>